<dbReference type="GO" id="GO:0046540">
    <property type="term" value="C:U4/U6 x U5 tri-snRNP complex"/>
    <property type="evidence" value="ECO:0007669"/>
    <property type="project" value="TreeGrafter"/>
</dbReference>
<keyword evidence="6" id="KW-0508">mRNA splicing</keyword>
<evidence type="ECO:0000256" key="4">
    <source>
        <dbReference type="ARBA" id="ARBA00022728"/>
    </source>
</evidence>
<keyword evidence="3" id="KW-0507">mRNA processing</keyword>
<dbReference type="PANTHER" id="PTHR20971:SF0">
    <property type="entry name" value="U6 SNRNA-ASSOCIATED SM-LIKE PROTEIN LSM5"/>
    <property type="match status" value="1"/>
</dbReference>
<keyword evidence="5" id="KW-0694">RNA-binding</keyword>
<evidence type="ECO:0000313" key="9">
    <source>
        <dbReference type="EMBL" id="TKC38247.1"/>
    </source>
</evidence>
<evidence type="ECO:0000256" key="7">
    <source>
        <dbReference type="ARBA" id="ARBA00023242"/>
    </source>
</evidence>
<evidence type="ECO:0000256" key="1">
    <source>
        <dbReference type="ARBA" id="ARBA00004123"/>
    </source>
</evidence>
<dbReference type="GO" id="GO:0005688">
    <property type="term" value="C:U6 snRNP"/>
    <property type="evidence" value="ECO:0007669"/>
    <property type="project" value="TreeGrafter"/>
</dbReference>
<dbReference type="GO" id="GO:0000398">
    <property type="term" value="P:mRNA splicing, via spliceosome"/>
    <property type="evidence" value="ECO:0007669"/>
    <property type="project" value="TreeGrafter"/>
</dbReference>
<dbReference type="PANTHER" id="PTHR20971">
    <property type="entry name" value="U6 SNRNA-ASSOCIATED PROTEIN"/>
    <property type="match status" value="1"/>
</dbReference>
<dbReference type="Gene3D" id="2.30.30.100">
    <property type="match status" value="1"/>
</dbReference>
<dbReference type="InterPro" id="IPR033871">
    <property type="entry name" value="LSm5"/>
</dbReference>
<accession>A0A4U1EQ62</accession>
<evidence type="ECO:0000313" key="10">
    <source>
        <dbReference type="Proteomes" id="UP000308365"/>
    </source>
</evidence>
<dbReference type="GO" id="GO:0003723">
    <property type="term" value="F:RNA binding"/>
    <property type="evidence" value="ECO:0007669"/>
    <property type="project" value="UniProtKB-KW"/>
</dbReference>
<comment type="similarity">
    <text evidence="2">Belongs to the snRNP Sm proteins family.</text>
</comment>
<name>A0A4U1EQ62_MONMO</name>
<dbReference type="EMBL" id="RWIC01001028">
    <property type="protein sequence ID" value="TKC38247.1"/>
    <property type="molecule type" value="Genomic_DNA"/>
</dbReference>
<dbReference type="GO" id="GO:0005681">
    <property type="term" value="C:spliceosomal complex"/>
    <property type="evidence" value="ECO:0007669"/>
    <property type="project" value="UniProtKB-KW"/>
</dbReference>
<sequence>IQRYKDTNVWVDGKITLEFFCFRLVDKGIGSRIHIVMKSDKEIVCTLMGFDDFVNMIFIAVNRIFTGGILFQEPVDINMSLKPFTYFSGICMSEDGKREQNPRVWPVGETAKMNVMEESMALPTDKMSIDAQFNLHMNIEDIQAEMNRNNVEVYIKKEKDEEVKKVEVSVGIINAKVPLGRSIVDIVIIFHRYITLRVLIIKKSLPSPRPIGNTGLLHRYMSGEQASKEEDCEFFGALLHRYSAKESCRRVDSIMRQNARLEKENWALVRAWFQVSLHPVLNPISANLSCKLCNMNNTVVVLTMQMFSSPDTQLYLAGKTVFRCLHSLNAVWSCALPSLEPSKEMKRCYGFSYCCLIGKRTNYKTPESFRRMIF</sequence>
<dbReference type="SUPFAM" id="SSF50182">
    <property type="entry name" value="Sm-like ribonucleoproteins"/>
    <property type="match status" value="1"/>
</dbReference>
<keyword evidence="8" id="KW-0687">Ribonucleoprotein</keyword>
<dbReference type="GO" id="GO:1990726">
    <property type="term" value="C:Lsm1-7-Pat1 complex"/>
    <property type="evidence" value="ECO:0007669"/>
    <property type="project" value="TreeGrafter"/>
</dbReference>
<feature type="non-terminal residue" evidence="9">
    <location>
        <position position="1"/>
    </location>
</feature>
<dbReference type="AlphaFoldDB" id="A0A4U1EQ62"/>
<protein>
    <submittedName>
        <fullName evidence="9">Uncharacterized protein</fullName>
    </submittedName>
</protein>
<evidence type="ECO:0000256" key="8">
    <source>
        <dbReference type="ARBA" id="ARBA00023274"/>
    </source>
</evidence>
<comment type="caution">
    <text evidence="9">The sequence shown here is derived from an EMBL/GenBank/DDBJ whole genome shotgun (WGS) entry which is preliminary data.</text>
</comment>
<reference evidence="10" key="1">
    <citation type="journal article" date="2019" name="IScience">
        <title>Narwhal Genome Reveals Long-Term Low Genetic Diversity despite Current Large Abundance Size.</title>
        <authorList>
            <person name="Westbury M.V."/>
            <person name="Petersen B."/>
            <person name="Garde E."/>
            <person name="Heide-Jorgensen M.P."/>
            <person name="Lorenzen E.D."/>
        </authorList>
    </citation>
    <scope>NUCLEOTIDE SEQUENCE [LARGE SCALE GENOMIC DNA]</scope>
</reference>
<evidence type="ECO:0000256" key="5">
    <source>
        <dbReference type="ARBA" id="ARBA00022884"/>
    </source>
</evidence>
<keyword evidence="4" id="KW-0747">Spliceosome</keyword>
<evidence type="ECO:0000256" key="2">
    <source>
        <dbReference type="ARBA" id="ARBA00006850"/>
    </source>
</evidence>
<organism evidence="9 10">
    <name type="scientific">Monodon monoceros</name>
    <name type="common">Narwhal</name>
    <name type="synonym">Ceratodon monodon</name>
    <dbReference type="NCBI Taxonomy" id="40151"/>
    <lineage>
        <taxon>Eukaryota</taxon>
        <taxon>Metazoa</taxon>
        <taxon>Chordata</taxon>
        <taxon>Craniata</taxon>
        <taxon>Vertebrata</taxon>
        <taxon>Euteleostomi</taxon>
        <taxon>Mammalia</taxon>
        <taxon>Eutheria</taxon>
        <taxon>Laurasiatheria</taxon>
        <taxon>Artiodactyla</taxon>
        <taxon>Whippomorpha</taxon>
        <taxon>Cetacea</taxon>
        <taxon>Odontoceti</taxon>
        <taxon>Monodontidae</taxon>
        <taxon>Monodon</taxon>
    </lineage>
</organism>
<proteinExistence type="inferred from homology"/>
<dbReference type="InterPro" id="IPR010920">
    <property type="entry name" value="LSM_dom_sf"/>
</dbReference>
<evidence type="ECO:0000256" key="3">
    <source>
        <dbReference type="ARBA" id="ARBA00022664"/>
    </source>
</evidence>
<comment type="subcellular location">
    <subcellularLocation>
        <location evidence="1">Nucleus</location>
    </subcellularLocation>
</comment>
<gene>
    <name evidence="9" type="ORF">EI555_019899</name>
</gene>
<keyword evidence="7" id="KW-0539">Nucleus</keyword>
<dbReference type="Proteomes" id="UP000308365">
    <property type="component" value="Unassembled WGS sequence"/>
</dbReference>
<evidence type="ECO:0000256" key="6">
    <source>
        <dbReference type="ARBA" id="ARBA00023187"/>
    </source>
</evidence>